<dbReference type="Proteomes" id="UP000813824">
    <property type="component" value="Unassembled WGS sequence"/>
</dbReference>
<proteinExistence type="predicted"/>
<keyword evidence="1" id="KW-0378">Hydrolase</keyword>
<evidence type="ECO:0000313" key="4">
    <source>
        <dbReference type="EMBL" id="KAH8104539.1"/>
    </source>
</evidence>
<evidence type="ECO:0000256" key="1">
    <source>
        <dbReference type="ARBA" id="ARBA00022801"/>
    </source>
</evidence>
<dbReference type="Pfam" id="PF07859">
    <property type="entry name" value="Abhydrolase_3"/>
    <property type="match status" value="1"/>
</dbReference>
<reference evidence="4" key="1">
    <citation type="journal article" date="2021" name="New Phytol.">
        <title>Evolutionary innovations through gain and loss of genes in the ectomycorrhizal Boletales.</title>
        <authorList>
            <person name="Wu G."/>
            <person name="Miyauchi S."/>
            <person name="Morin E."/>
            <person name="Kuo A."/>
            <person name="Drula E."/>
            <person name="Varga T."/>
            <person name="Kohler A."/>
            <person name="Feng B."/>
            <person name="Cao Y."/>
            <person name="Lipzen A."/>
            <person name="Daum C."/>
            <person name="Hundley H."/>
            <person name="Pangilinan J."/>
            <person name="Johnson J."/>
            <person name="Barry K."/>
            <person name="LaButti K."/>
            <person name="Ng V."/>
            <person name="Ahrendt S."/>
            <person name="Min B."/>
            <person name="Choi I.G."/>
            <person name="Park H."/>
            <person name="Plett J.M."/>
            <person name="Magnuson J."/>
            <person name="Spatafora J.W."/>
            <person name="Nagy L.G."/>
            <person name="Henrissat B."/>
            <person name="Grigoriev I.V."/>
            <person name="Yang Z.L."/>
            <person name="Xu J."/>
            <person name="Martin F.M."/>
        </authorList>
    </citation>
    <scope>NUCLEOTIDE SEQUENCE</scope>
    <source>
        <strain evidence="4">KKN 215</strain>
    </source>
</reference>
<accession>A0A8K0UVL1</accession>
<dbReference type="Pfam" id="PF00326">
    <property type="entry name" value="Peptidase_S9"/>
    <property type="match status" value="1"/>
</dbReference>
<dbReference type="GO" id="GO:0006508">
    <property type="term" value="P:proteolysis"/>
    <property type="evidence" value="ECO:0007669"/>
    <property type="project" value="InterPro"/>
</dbReference>
<dbReference type="EMBL" id="JAEVFJ010000005">
    <property type="protein sequence ID" value="KAH8104539.1"/>
    <property type="molecule type" value="Genomic_DNA"/>
</dbReference>
<evidence type="ECO:0000259" key="2">
    <source>
        <dbReference type="Pfam" id="PF00326"/>
    </source>
</evidence>
<comment type="caution">
    <text evidence="4">The sequence shown here is derived from an EMBL/GenBank/DDBJ whole genome shotgun (WGS) entry which is preliminary data.</text>
</comment>
<keyword evidence="5" id="KW-1185">Reference proteome</keyword>
<dbReference type="InterPro" id="IPR029058">
    <property type="entry name" value="AB_hydrolase_fold"/>
</dbReference>
<name>A0A8K0UVL1_9AGAR</name>
<organism evidence="4 5">
    <name type="scientific">Cristinia sonorae</name>
    <dbReference type="NCBI Taxonomy" id="1940300"/>
    <lineage>
        <taxon>Eukaryota</taxon>
        <taxon>Fungi</taxon>
        <taxon>Dikarya</taxon>
        <taxon>Basidiomycota</taxon>
        <taxon>Agaricomycotina</taxon>
        <taxon>Agaricomycetes</taxon>
        <taxon>Agaricomycetidae</taxon>
        <taxon>Agaricales</taxon>
        <taxon>Pleurotineae</taxon>
        <taxon>Stephanosporaceae</taxon>
        <taxon>Cristinia</taxon>
    </lineage>
</organism>
<evidence type="ECO:0000259" key="3">
    <source>
        <dbReference type="Pfam" id="PF07859"/>
    </source>
</evidence>
<evidence type="ECO:0000313" key="5">
    <source>
        <dbReference type="Proteomes" id="UP000813824"/>
    </source>
</evidence>
<dbReference type="AlphaFoldDB" id="A0A8K0UVL1"/>
<feature type="domain" description="Peptidase S9 prolyl oligopeptidase catalytic" evidence="2">
    <location>
        <begin position="284"/>
        <end position="347"/>
    </location>
</feature>
<dbReference type="PANTHER" id="PTHR48081">
    <property type="entry name" value="AB HYDROLASE SUPERFAMILY PROTEIN C4A8.06C"/>
    <property type="match status" value="1"/>
</dbReference>
<protein>
    <submittedName>
        <fullName evidence="4">Alpha/beta-hydrolase</fullName>
    </submittedName>
</protein>
<sequence length="363" mass="39826">MPTTGGVDSSALTITYKHVDGHPILADVFLPSTARHDKVPALVYFHGGGLTVGDRRSWFPSWLKDRLISAGVLFVSADYRLMPPATGLEILQDIIDLFGFLENSLDSYLEAYCASTNRSTMRIDPSRIAVAGTSAGGLCAYLAAQYASPKPTAVLGIYALGGDFLTSHFLSVKTHPFYRGRELLDPATYSEFLYPSSASLVPTSESALRYHPTTSAIPGLPANPRMFLARLYLQLGNFLDYYTGMHEPSLSLALRGVLENDKEIESLLRQLLNPEHLRLFPQLHVSQDWPPTLLIHGESDTALPATDSINMRDILAAAGVDVSLEIVPGQEHSFDYAPDAEKLFSKLFDRAGRFLQTHLQSLG</sequence>
<dbReference type="InterPro" id="IPR001375">
    <property type="entry name" value="Peptidase_S9_cat"/>
</dbReference>
<dbReference type="SUPFAM" id="SSF53474">
    <property type="entry name" value="alpha/beta-Hydrolases"/>
    <property type="match status" value="1"/>
</dbReference>
<dbReference type="InterPro" id="IPR013094">
    <property type="entry name" value="AB_hydrolase_3"/>
</dbReference>
<dbReference type="PANTHER" id="PTHR48081:SF3">
    <property type="entry name" value="ALPHA_BETA HYDROLASE FOLD-3 DOMAIN-CONTAINING PROTEIN"/>
    <property type="match status" value="1"/>
</dbReference>
<feature type="domain" description="Alpha/beta hydrolase fold-3" evidence="3">
    <location>
        <begin position="42"/>
        <end position="161"/>
    </location>
</feature>
<gene>
    <name evidence="4" type="ORF">BXZ70DRAFT_1070126</name>
</gene>
<dbReference type="Gene3D" id="3.40.50.1820">
    <property type="entry name" value="alpha/beta hydrolase"/>
    <property type="match status" value="1"/>
</dbReference>
<dbReference type="GO" id="GO:0008236">
    <property type="term" value="F:serine-type peptidase activity"/>
    <property type="evidence" value="ECO:0007669"/>
    <property type="project" value="InterPro"/>
</dbReference>
<dbReference type="OrthoDB" id="19653at2759"/>
<dbReference type="InterPro" id="IPR050300">
    <property type="entry name" value="GDXG_lipolytic_enzyme"/>
</dbReference>